<gene>
    <name evidence="10" type="primary">LOC108673555</name>
</gene>
<feature type="transmembrane region" description="Helical" evidence="8">
    <location>
        <begin position="20"/>
        <end position="40"/>
    </location>
</feature>
<proteinExistence type="inferred from homology"/>
<keyword evidence="7 8" id="KW-0472">Membrane</keyword>
<dbReference type="Proteomes" id="UP000694843">
    <property type="component" value="Unplaced"/>
</dbReference>
<keyword evidence="9" id="KW-1185">Reference proteome</keyword>
<sequence length="479" mass="54413">MRLRRALRSCHRSPVVRISFVIVSLVYIVHCFSFTTVVNMNDPPDPAVLEPHEKENLPQMPTNINESQISATGRVLDWREAEPGKNAIYLYSGYIDKRKAQPTIRLIAIIKRKTKAPECTYWSASNKREVKSGSIKLIKENWALPYSAGFILCPLPSFGPDDPVIRVGVTTQSAGPALLANSVPVENMESRKKIGEMSVCVKPFHYEFNRALWLVEFIEMYKLLGADHFIFYNHTVGPDVEAVLRYYMRQGSVEVLPWSLPVETKKDIRTEGIFASLNDCNLRSVGHFPLAAMVDIDEFLIPRKDENLLELVARLGTTYHGYVFKNVFFYLYWENDTALHDHLNTEENLQVNLFGADSHMPYLLTQTKTRRLDQPHKYGVRSKYLARPDKSVEVGNHVVWEYLQPGGRTSLNVPETDGLTHHYRICEFGGWDCLKLPSHIDQTAHRYLATLTQAIARECAGIFPGLPACPVAPPLGSPW</sequence>
<comment type="similarity">
    <text evidence="2 8">Belongs to the glycosyltransferase 92 family.</text>
</comment>
<keyword evidence="6 8" id="KW-1133">Transmembrane helix</keyword>
<dbReference type="GO" id="GO:0016020">
    <property type="term" value="C:membrane"/>
    <property type="evidence" value="ECO:0007669"/>
    <property type="project" value="UniProtKB-SubCell"/>
</dbReference>
<evidence type="ECO:0000313" key="9">
    <source>
        <dbReference type="Proteomes" id="UP000694843"/>
    </source>
</evidence>
<protein>
    <recommendedName>
        <fullName evidence="8">Glycosyltransferase family 92 protein</fullName>
        <ecNumber evidence="8">2.4.1.-</ecNumber>
    </recommendedName>
</protein>
<reference evidence="10" key="1">
    <citation type="submission" date="2025-08" db="UniProtKB">
        <authorList>
            <consortium name="RefSeq"/>
        </authorList>
    </citation>
    <scope>IDENTIFICATION</scope>
</reference>
<evidence type="ECO:0000313" key="10">
    <source>
        <dbReference type="RefSeq" id="XP_047739736.1"/>
    </source>
</evidence>
<evidence type="ECO:0000256" key="5">
    <source>
        <dbReference type="ARBA" id="ARBA00022692"/>
    </source>
</evidence>
<keyword evidence="4 8" id="KW-0808">Transferase</keyword>
<dbReference type="GO" id="GO:0016757">
    <property type="term" value="F:glycosyltransferase activity"/>
    <property type="evidence" value="ECO:0007669"/>
    <property type="project" value="UniProtKB-UniRule"/>
</dbReference>
<dbReference type="PANTHER" id="PTHR21461:SF40">
    <property type="entry name" value="GLYCOSYLTRANSFERASE FAMILY 92 PROTEIN"/>
    <property type="match status" value="1"/>
</dbReference>
<dbReference type="InterPro" id="IPR008166">
    <property type="entry name" value="Glyco_transf_92"/>
</dbReference>
<evidence type="ECO:0000256" key="4">
    <source>
        <dbReference type="ARBA" id="ARBA00022679"/>
    </source>
</evidence>
<evidence type="ECO:0000256" key="8">
    <source>
        <dbReference type="RuleBase" id="RU366017"/>
    </source>
</evidence>
<comment type="subcellular location">
    <subcellularLocation>
        <location evidence="1">Membrane</location>
        <topology evidence="1">Single-pass membrane protein</topology>
    </subcellularLocation>
</comment>
<name>A0A979FTH2_HYAAZ</name>
<dbReference type="PANTHER" id="PTHR21461">
    <property type="entry name" value="GLYCOSYLTRANSFERASE FAMILY 92 PROTEIN"/>
    <property type="match status" value="1"/>
</dbReference>
<dbReference type="EC" id="2.4.1.-" evidence="8"/>
<evidence type="ECO:0000256" key="1">
    <source>
        <dbReference type="ARBA" id="ARBA00004167"/>
    </source>
</evidence>
<dbReference type="OrthoDB" id="2526284at2759"/>
<keyword evidence="3 8" id="KW-0328">Glycosyltransferase</keyword>
<evidence type="ECO:0000256" key="6">
    <source>
        <dbReference type="ARBA" id="ARBA00022989"/>
    </source>
</evidence>
<dbReference type="OMA" id="HEHEEWI"/>
<evidence type="ECO:0000256" key="7">
    <source>
        <dbReference type="ARBA" id="ARBA00023136"/>
    </source>
</evidence>
<keyword evidence="5 8" id="KW-0812">Transmembrane</keyword>
<dbReference type="Pfam" id="PF01697">
    <property type="entry name" value="Glyco_transf_92"/>
    <property type="match status" value="1"/>
</dbReference>
<dbReference type="RefSeq" id="XP_047739736.1">
    <property type="nucleotide sequence ID" value="XM_047883780.1"/>
</dbReference>
<accession>A0A979FTH2</accession>
<dbReference type="AlphaFoldDB" id="A0A979FTH2"/>
<dbReference type="KEGG" id="hazt:108673555"/>
<dbReference type="GO" id="GO:0005737">
    <property type="term" value="C:cytoplasm"/>
    <property type="evidence" value="ECO:0007669"/>
    <property type="project" value="TreeGrafter"/>
</dbReference>
<organism evidence="9 10">
    <name type="scientific">Hyalella azteca</name>
    <name type="common">Amphipod</name>
    <dbReference type="NCBI Taxonomy" id="294128"/>
    <lineage>
        <taxon>Eukaryota</taxon>
        <taxon>Metazoa</taxon>
        <taxon>Ecdysozoa</taxon>
        <taxon>Arthropoda</taxon>
        <taxon>Crustacea</taxon>
        <taxon>Multicrustacea</taxon>
        <taxon>Malacostraca</taxon>
        <taxon>Eumalacostraca</taxon>
        <taxon>Peracarida</taxon>
        <taxon>Amphipoda</taxon>
        <taxon>Senticaudata</taxon>
        <taxon>Talitrida</taxon>
        <taxon>Talitroidea</taxon>
        <taxon>Hyalellidae</taxon>
        <taxon>Hyalella</taxon>
    </lineage>
</organism>
<evidence type="ECO:0000256" key="2">
    <source>
        <dbReference type="ARBA" id="ARBA00007647"/>
    </source>
</evidence>
<evidence type="ECO:0000256" key="3">
    <source>
        <dbReference type="ARBA" id="ARBA00022676"/>
    </source>
</evidence>
<dbReference type="GeneID" id="108673555"/>